<dbReference type="GO" id="GO:0006384">
    <property type="term" value="P:transcription initiation at RNA polymerase III promoter"/>
    <property type="evidence" value="ECO:0007669"/>
    <property type="project" value="InterPro"/>
</dbReference>
<dbReference type="InterPro" id="IPR007309">
    <property type="entry name" value="TFIIIC_Bblock-bd"/>
</dbReference>
<reference evidence="10" key="1">
    <citation type="journal article" date="2017" name="Nat. Microbiol.">
        <title>Global analysis of biosynthetic gene clusters reveals vast potential of secondary metabolite production in Penicillium species.</title>
        <authorList>
            <person name="Nielsen J.C."/>
            <person name="Grijseels S."/>
            <person name="Prigent S."/>
            <person name="Ji B."/>
            <person name="Dainat J."/>
            <person name="Nielsen K.F."/>
            <person name="Frisvad J.C."/>
            <person name="Workman M."/>
            <person name="Nielsen J."/>
        </authorList>
    </citation>
    <scope>NUCLEOTIDE SEQUENCE [LARGE SCALE GENOMIC DNA]</scope>
    <source>
        <strain evidence="10">IBT 31811</strain>
    </source>
</reference>
<evidence type="ECO:0000259" key="8">
    <source>
        <dbReference type="Pfam" id="PF20222"/>
    </source>
</evidence>
<evidence type="ECO:0000256" key="3">
    <source>
        <dbReference type="ARBA" id="ARBA00023125"/>
    </source>
</evidence>
<feature type="region of interest" description="Disordered" evidence="6">
    <location>
        <begin position="1266"/>
        <end position="1287"/>
    </location>
</feature>
<feature type="region of interest" description="Disordered" evidence="6">
    <location>
        <begin position="524"/>
        <end position="551"/>
    </location>
</feature>
<dbReference type="Pfam" id="PF20222">
    <property type="entry name" value="DUF6581"/>
    <property type="match status" value="1"/>
</dbReference>
<gene>
    <name evidence="9" type="ORF">PENANT_c001G01337</name>
</gene>
<keyword evidence="5" id="KW-0539">Nucleus</keyword>
<dbReference type="PANTHER" id="PTHR15180:SF1">
    <property type="entry name" value="GENERAL TRANSCRIPTION FACTOR 3C POLYPEPTIDE 1"/>
    <property type="match status" value="1"/>
</dbReference>
<keyword evidence="4" id="KW-0804">Transcription</keyword>
<feature type="region of interest" description="Disordered" evidence="6">
    <location>
        <begin position="566"/>
        <end position="622"/>
    </location>
</feature>
<feature type="domain" description="B-block binding subunit of TFIIIC" evidence="7">
    <location>
        <begin position="134"/>
        <end position="199"/>
    </location>
</feature>
<keyword evidence="3" id="KW-0238">DNA-binding</keyword>
<dbReference type="Pfam" id="PF04182">
    <property type="entry name" value="B-block_TFIIIC"/>
    <property type="match status" value="1"/>
</dbReference>
<dbReference type="PANTHER" id="PTHR15180">
    <property type="entry name" value="GENERAL TRANSCRIPTION FACTOR 3C POLYPEPTIDE 1"/>
    <property type="match status" value="1"/>
</dbReference>
<dbReference type="GO" id="GO:0000127">
    <property type="term" value="C:transcription factor TFIIIC complex"/>
    <property type="evidence" value="ECO:0007669"/>
    <property type="project" value="InterPro"/>
</dbReference>
<comment type="subcellular location">
    <subcellularLocation>
        <location evidence="1">Nucleus</location>
    </subcellularLocation>
</comment>
<dbReference type="GO" id="GO:0042791">
    <property type="term" value="P:5S class rRNA transcription by RNA polymerase III"/>
    <property type="evidence" value="ECO:0007669"/>
    <property type="project" value="TreeGrafter"/>
</dbReference>
<feature type="domain" description="Transcription factor tau subunit sfc3/Tfc3 C-terminal" evidence="8">
    <location>
        <begin position="1334"/>
        <end position="1757"/>
    </location>
</feature>
<feature type="region of interest" description="Disordered" evidence="6">
    <location>
        <begin position="801"/>
        <end position="877"/>
    </location>
</feature>
<feature type="compositionally biased region" description="Pro residues" evidence="6">
    <location>
        <begin position="1268"/>
        <end position="1277"/>
    </location>
</feature>
<sequence length="1804" mass="204035">MAPSLQLLINYVLNEVALCGNQGATLSFVLQAITTFYQSQSQDGTSQQNIDRRFQVKVWSWLTKNSEVSVGQTSEYNHLTLDEAEQLDSQASEDDQDADQEPQSQVRIFVSKERTWLAITGHEPDESKVMPLELVLLSVIASRKCEGIVQPDLCKLSGQDKRSVPTRTDKLHAKGYIDKRPVQIKGARTSLCTLKRFLRPTSNEGDGKLQEQSQPMIDFDAFNIKLFDILRKFQIVTRNDLKRLLEFDDRWRWRILSRAVRKYERIGVLKRVRAMSQYDKLHPCIKLLREPTESDYKMFHEFDIDAADDQGEEFGDIDQEELDIADKREFDADEGAINLIQEHIEDVGRVVPTWNPQRNVHNQMFDIIERTVAQTLFGNFYRRASENILHRLVDLWQMSQPLHLRQYAIVRDMAMQKTTMFYIHYTGHNFAKLVEAGRASWEAVEFPEKKAKSLKIEIPRFDVVAQLDELGFPQKAPPVGLMKNPNASLLDGIKSANPSDYLLSTSDPFVVQLPDGRNVVRTRLDKLPPGSKQHIDVAPRTKGRPKGTLNKKTIARIAKIKEAKALAARGSEGRESATEESPPQVSAAIESLVAESAAPEPELQPASDKTPALDDLENVTPQKVRKSAARPYAFWGMSRLEKLKALGMDESWTEYNALIMDMPVPGVYITPPGKRRPTGKARGRPRKSRIAVFKSSKLAEFPWFIKDDISDDELEADNASTRASESIANENAYSNSAWRTVNSPGPSSTPNRNGLEPERPSKRPRVQYAQGEDNHVSLEPPEGTLPENAVVVSTENLAAVTTTRHRDRTASVHPLDDEQSQTPSKRRRVGDSNRSPTKENALASSPLKPVEHYTPRGRSGSQQSNATTGTSRHRNWLSTDRVAKELPIAPLKPLIERGGSISFLRRKMIMELIERAGGVFPTGAALWYAFVSEWMKDKPNERPDMRTIKTATKAMVDAGQIRQLTFSGRDKKGVMVTRTILLKPEISPEDPKVKNLQTKILKTDVHEPRPSFSENVVLDPQLTRSGRRAIRAPPKQQRFNFPVDTKAMVTLQQKPAFAKAAEARRGRTIQKRLMRGLQAEADAMMLEEEMERLYGVQRLMTLTRPPSLDTESHPLTSIIRPDRKSIRKRSTRRLDTLIDPKKRMRPISNISQYALLMAPVQEFYSNSGTFSTASWPVKAKKSKRGVNTEQFVSRLAELTAQSEPSEQPITDSQNIFHSTADKILKWEMDNEDIFDYSLEGMPFINQTMQGDFETEPVSGEIRFELDMPRPPLRPVPMPAETRSTTARRLQTDDEFQLKRKKRRKPRTNRRLAALDEIATLEKDKPASRHIVRRQTRSNIPEQMLRKIMIAITAVRVLTGGLDGRIVEWDLVVRAFPDHDPAAMEQKARRTLNRNRLQVAKMQRDFQERYLDAYEKDQVPTIDYGDLENYDWPGVVEWASAHLDVPLSQSIPDLPATREQFDAVFEIREEPLTASDEVYQSIHGSTINHKRALMARTPFAVPVAEKNQAELTAGQKRVARLEDAKSWVRANIITSEESYKPAEAADVLGQIGETMITDATQALVNDRVITMTNSGRILPGRNYDISDNFLQTLSRKRAVDSTQLVRAAQFKTTILDPQLQNLGVFDVKYNAEDGDIIALINLATSGRIQLRPYGAPRDKFGLTDGGYLTRQMDKARLRFPVKVIPTERFVYGNPIFETAASIPHPPLPPASPFTDIGRKCPMWFDIHGVLVPRLWTMAMGAVLGCMVLRPGVNARSISNMMKPTLAPWEVLMMLQWLAGVGAVKGDGTDEGAAWSLQEWWWMVVP</sequence>
<evidence type="ECO:0000256" key="1">
    <source>
        <dbReference type="ARBA" id="ARBA00004123"/>
    </source>
</evidence>
<dbReference type="CDD" id="cd16169">
    <property type="entry name" value="Tau138_eWH"/>
    <property type="match status" value="1"/>
</dbReference>
<evidence type="ECO:0000313" key="10">
    <source>
        <dbReference type="Proteomes" id="UP000191672"/>
    </source>
</evidence>
<dbReference type="GO" id="GO:0005634">
    <property type="term" value="C:nucleus"/>
    <property type="evidence" value="ECO:0007669"/>
    <property type="project" value="UniProtKB-SubCell"/>
</dbReference>
<dbReference type="InterPro" id="IPR044210">
    <property type="entry name" value="Tfc3-like"/>
</dbReference>
<evidence type="ECO:0000256" key="6">
    <source>
        <dbReference type="SAM" id="MobiDB-lite"/>
    </source>
</evidence>
<evidence type="ECO:0000256" key="5">
    <source>
        <dbReference type="ARBA" id="ARBA00023242"/>
    </source>
</evidence>
<name>A0A1V6QMA4_9EURO</name>
<feature type="compositionally biased region" description="Polar residues" evidence="6">
    <location>
        <begin position="859"/>
        <end position="870"/>
    </location>
</feature>
<comment type="caution">
    <text evidence="9">The sequence shown here is derived from an EMBL/GenBank/DDBJ whole genome shotgun (WGS) entry which is preliminary data.</text>
</comment>
<dbReference type="InterPro" id="IPR046488">
    <property type="entry name" value="Sfc3/Tfc3_C"/>
</dbReference>
<dbReference type="EMBL" id="MDYN01000001">
    <property type="protein sequence ID" value="OQD90388.1"/>
    <property type="molecule type" value="Genomic_DNA"/>
</dbReference>
<dbReference type="Proteomes" id="UP000191672">
    <property type="component" value="Unassembled WGS sequence"/>
</dbReference>
<protein>
    <submittedName>
        <fullName evidence="9">Uncharacterized protein</fullName>
    </submittedName>
</protein>
<proteinExistence type="predicted"/>
<dbReference type="InterPro" id="IPR035625">
    <property type="entry name" value="Tfc3-like_eWH"/>
</dbReference>
<accession>A0A1V6QMA4</accession>
<keyword evidence="10" id="KW-1185">Reference proteome</keyword>
<evidence type="ECO:0000256" key="2">
    <source>
        <dbReference type="ARBA" id="ARBA00022553"/>
    </source>
</evidence>
<feature type="compositionally biased region" description="Polar residues" evidence="6">
    <location>
        <begin position="734"/>
        <end position="752"/>
    </location>
</feature>
<feature type="region of interest" description="Disordered" evidence="6">
    <location>
        <begin position="734"/>
        <end position="788"/>
    </location>
</feature>
<evidence type="ECO:0000256" key="4">
    <source>
        <dbReference type="ARBA" id="ARBA00023163"/>
    </source>
</evidence>
<organism evidence="9 10">
    <name type="scientific">Penicillium antarcticum</name>
    <dbReference type="NCBI Taxonomy" id="416450"/>
    <lineage>
        <taxon>Eukaryota</taxon>
        <taxon>Fungi</taxon>
        <taxon>Dikarya</taxon>
        <taxon>Ascomycota</taxon>
        <taxon>Pezizomycotina</taxon>
        <taxon>Eurotiomycetes</taxon>
        <taxon>Eurotiomycetidae</taxon>
        <taxon>Eurotiales</taxon>
        <taxon>Aspergillaceae</taxon>
        <taxon>Penicillium</taxon>
    </lineage>
</organism>
<keyword evidence="2" id="KW-0597">Phosphoprotein</keyword>
<dbReference type="STRING" id="416450.A0A1V6QMA4"/>
<evidence type="ECO:0000313" key="9">
    <source>
        <dbReference type="EMBL" id="OQD90388.1"/>
    </source>
</evidence>
<evidence type="ECO:0000259" key="7">
    <source>
        <dbReference type="Pfam" id="PF04182"/>
    </source>
</evidence>
<dbReference type="GO" id="GO:0003677">
    <property type="term" value="F:DNA binding"/>
    <property type="evidence" value="ECO:0007669"/>
    <property type="project" value="UniProtKB-KW"/>
</dbReference>